<dbReference type="InterPro" id="IPR004839">
    <property type="entry name" value="Aminotransferase_I/II_large"/>
</dbReference>
<dbReference type="PROSITE" id="PS50949">
    <property type="entry name" value="HTH_GNTR"/>
    <property type="match status" value="1"/>
</dbReference>
<dbReference type="InterPro" id="IPR036388">
    <property type="entry name" value="WH-like_DNA-bd_sf"/>
</dbReference>
<evidence type="ECO:0000256" key="3">
    <source>
        <dbReference type="ARBA" id="ARBA00023015"/>
    </source>
</evidence>
<dbReference type="CDD" id="cd00609">
    <property type="entry name" value="AAT_like"/>
    <property type="match status" value="1"/>
</dbReference>
<dbReference type="PROSITE" id="PS00141">
    <property type="entry name" value="ASP_PROTEASE"/>
    <property type="match status" value="1"/>
</dbReference>
<dbReference type="SUPFAM" id="SSF53383">
    <property type="entry name" value="PLP-dependent transferases"/>
    <property type="match status" value="1"/>
</dbReference>
<dbReference type="InterPro" id="IPR000524">
    <property type="entry name" value="Tscrpt_reg_HTH_GntR"/>
</dbReference>
<protein>
    <submittedName>
        <fullName evidence="7">GntR family transcriptional regulator</fullName>
    </submittedName>
</protein>
<dbReference type="GO" id="GO:0003677">
    <property type="term" value="F:DNA binding"/>
    <property type="evidence" value="ECO:0007669"/>
    <property type="project" value="UniProtKB-KW"/>
</dbReference>
<dbReference type="RefSeq" id="WP_112135898.1">
    <property type="nucleotide sequence ID" value="NZ_CP016181.1"/>
</dbReference>
<dbReference type="SUPFAM" id="SSF46785">
    <property type="entry name" value="Winged helix' DNA-binding domain"/>
    <property type="match status" value="1"/>
</dbReference>
<evidence type="ECO:0000256" key="2">
    <source>
        <dbReference type="ARBA" id="ARBA00022898"/>
    </source>
</evidence>
<dbReference type="InterPro" id="IPR015424">
    <property type="entry name" value="PyrdxlP-dep_Trfase"/>
</dbReference>
<evidence type="ECO:0000313" key="8">
    <source>
        <dbReference type="Proteomes" id="UP000249898"/>
    </source>
</evidence>
<gene>
    <name evidence="7" type="ORF">A8139_04075</name>
</gene>
<keyword evidence="5" id="KW-0804">Transcription</keyword>
<dbReference type="InterPro" id="IPR036390">
    <property type="entry name" value="WH_DNA-bd_sf"/>
</dbReference>
<reference evidence="7 8" key="1">
    <citation type="submission" date="2016-06" db="EMBL/GenBank/DDBJ databases">
        <title>The sequenced genome of the ice-adhering bacterium Marinomonas primoryensis, from Antarctica.</title>
        <authorList>
            <person name="Graham L."/>
            <person name="Vance T.D.R."/>
            <person name="Davies P.L."/>
        </authorList>
    </citation>
    <scope>NUCLEOTIDE SEQUENCE [LARGE SCALE GENOMIC DNA]</scope>
    <source>
        <strain evidence="7 8">AceL</strain>
    </source>
</reference>
<evidence type="ECO:0000313" key="7">
    <source>
        <dbReference type="EMBL" id="AWX99273.1"/>
    </source>
</evidence>
<dbReference type="CDD" id="cd07377">
    <property type="entry name" value="WHTH_GntR"/>
    <property type="match status" value="1"/>
</dbReference>
<dbReference type="PRINTS" id="PR00035">
    <property type="entry name" value="HTHGNTR"/>
</dbReference>
<evidence type="ECO:0000256" key="4">
    <source>
        <dbReference type="ARBA" id="ARBA00023125"/>
    </source>
</evidence>
<proteinExistence type="inferred from homology"/>
<name>A0A2Z4PQF1_9GAMM</name>
<dbReference type="GO" id="GO:0006508">
    <property type="term" value="P:proteolysis"/>
    <property type="evidence" value="ECO:0007669"/>
    <property type="project" value="InterPro"/>
</dbReference>
<evidence type="ECO:0000256" key="1">
    <source>
        <dbReference type="ARBA" id="ARBA00005384"/>
    </source>
</evidence>
<feature type="domain" description="HTH gntR-type" evidence="6">
    <location>
        <begin position="17"/>
        <end position="85"/>
    </location>
</feature>
<keyword evidence="3" id="KW-0805">Transcription regulation</keyword>
<organism evidence="7 8">
    <name type="scientific">Marinomonas primoryensis</name>
    <dbReference type="NCBI Taxonomy" id="178399"/>
    <lineage>
        <taxon>Bacteria</taxon>
        <taxon>Pseudomonadati</taxon>
        <taxon>Pseudomonadota</taxon>
        <taxon>Gammaproteobacteria</taxon>
        <taxon>Oceanospirillales</taxon>
        <taxon>Oceanospirillaceae</taxon>
        <taxon>Marinomonas</taxon>
    </lineage>
</organism>
<keyword evidence="4" id="KW-0238">DNA-binding</keyword>
<dbReference type="Gene3D" id="1.10.10.10">
    <property type="entry name" value="Winged helix-like DNA-binding domain superfamily/Winged helix DNA-binding domain"/>
    <property type="match status" value="1"/>
</dbReference>
<dbReference type="Pfam" id="PF00155">
    <property type="entry name" value="Aminotran_1_2"/>
    <property type="match status" value="1"/>
</dbReference>
<sequence length="502" mass="56643">MKHAIASLRFSLDENGAPYYQQLMGQIQQGVVSGELSVGDKLPSSRFLAGSLGVSRSTTSRAYDQLIAEGILTSEEKRGVFVSALPMVSNRLKKTLNSSAPSTQKDSETLAFDSGVDVSVFPTKQWAASMRRSWLNPDLTVLQGGYLTGYPDLKEAIVDYLYRVRGLECVAEQVIVTAGARDSLLLLQHTIALLARSETHSDDSVGAQTIKWWTEEPTYPPIREAIRSHEQTGALLIDEEGPCLPASDTVSNVAVMTPNRQYPLGVSISSVRRQRWIQTMQMTNARWWLIEDDYDNEFVYQGRSNVPFMQTVSVHDQAKDRVFFVGSFSKVLFRGLRLGFIVTPVVHVPILQQSQRELGSSASLPIQPAVADFMLQGHFDRHLNRMRRHYRLKRDALLILLEAHLARWFDWKKPRGGMHVLIEIKPEFVSLIRTEAVLDQRIAHDIAKNDILLSTLSEHFAHKQHHDGRFGFVLGFSGLSEEKMEKIIIALEKWFTEILDNV</sequence>
<dbReference type="GO" id="GO:0030170">
    <property type="term" value="F:pyridoxal phosphate binding"/>
    <property type="evidence" value="ECO:0007669"/>
    <property type="project" value="InterPro"/>
</dbReference>
<dbReference type="Gene3D" id="3.40.640.10">
    <property type="entry name" value="Type I PLP-dependent aspartate aminotransferase-like (Major domain)"/>
    <property type="match status" value="1"/>
</dbReference>
<comment type="similarity">
    <text evidence="1">In the C-terminal section; belongs to the class-I pyridoxal-phosphate-dependent aminotransferase family.</text>
</comment>
<dbReference type="SMART" id="SM00345">
    <property type="entry name" value="HTH_GNTR"/>
    <property type="match status" value="1"/>
</dbReference>
<dbReference type="Pfam" id="PF00392">
    <property type="entry name" value="GntR"/>
    <property type="match status" value="1"/>
</dbReference>
<dbReference type="OrthoDB" id="9808770at2"/>
<keyword evidence="2" id="KW-0663">Pyridoxal phosphate</keyword>
<dbReference type="EMBL" id="CP016181">
    <property type="protein sequence ID" value="AWX99273.1"/>
    <property type="molecule type" value="Genomic_DNA"/>
</dbReference>
<accession>A0A2Z4PQF1</accession>
<dbReference type="GO" id="GO:0003700">
    <property type="term" value="F:DNA-binding transcription factor activity"/>
    <property type="evidence" value="ECO:0007669"/>
    <property type="project" value="InterPro"/>
</dbReference>
<dbReference type="InterPro" id="IPR051446">
    <property type="entry name" value="HTH_trans_reg/aminotransferase"/>
</dbReference>
<evidence type="ECO:0000256" key="5">
    <source>
        <dbReference type="ARBA" id="ARBA00023163"/>
    </source>
</evidence>
<dbReference type="InterPro" id="IPR015421">
    <property type="entry name" value="PyrdxlP-dep_Trfase_major"/>
</dbReference>
<dbReference type="Proteomes" id="UP000249898">
    <property type="component" value="Chromosome"/>
</dbReference>
<dbReference type="AlphaFoldDB" id="A0A2Z4PQF1"/>
<dbReference type="InterPro" id="IPR001969">
    <property type="entry name" value="Aspartic_peptidase_AS"/>
</dbReference>
<dbReference type="PANTHER" id="PTHR46577:SF1">
    <property type="entry name" value="HTH-TYPE TRANSCRIPTIONAL REGULATORY PROTEIN GABR"/>
    <property type="match status" value="1"/>
</dbReference>
<dbReference type="GO" id="GO:0004190">
    <property type="term" value="F:aspartic-type endopeptidase activity"/>
    <property type="evidence" value="ECO:0007669"/>
    <property type="project" value="InterPro"/>
</dbReference>
<dbReference type="PANTHER" id="PTHR46577">
    <property type="entry name" value="HTH-TYPE TRANSCRIPTIONAL REGULATORY PROTEIN GABR"/>
    <property type="match status" value="1"/>
</dbReference>
<evidence type="ECO:0000259" key="6">
    <source>
        <dbReference type="PROSITE" id="PS50949"/>
    </source>
</evidence>